<dbReference type="CDD" id="cd05913">
    <property type="entry name" value="PaaK"/>
    <property type="match status" value="1"/>
</dbReference>
<comment type="pathway">
    <text evidence="6">Aromatic compound metabolism; phenylacetate degradation.</text>
</comment>
<accession>A0A3B8NB50</accession>
<evidence type="ECO:0000256" key="3">
    <source>
        <dbReference type="ARBA" id="ARBA00022553"/>
    </source>
</evidence>
<dbReference type="Pfam" id="PF00501">
    <property type="entry name" value="AMP-binding"/>
    <property type="match status" value="1"/>
</dbReference>
<dbReference type="Proteomes" id="UP000257240">
    <property type="component" value="Unassembled WGS sequence"/>
</dbReference>
<dbReference type="EC" id="6.2.1.30" evidence="8"/>
<dbReference type="InterPro" id="IPR011880">
    <property type="entry name" value="PA_CoA_ligase"/>
</dbReference>
<organism evidence="12 13">
    <name type="scientific">Thermodesulfobacterium commune</name>
    <dbReference type="NCBI Taxonomy" id="1741"/>
    <lineage>
        <taxon>Bacteria</taxon>
        <taxon>Pseudomonadati</taxon>
        <taxon>Thermodesulfobacteriota</taxon>
        <taxon>Thermodesulfobacteria</taxon>
        <taxon>Thermodesulfobacteriales</taxon>
        <taxon>Thermodesulfobacteriaceae</taxon>
        <taxon>Thermodesulfobacterium</taxon>
    </lineage>
</organism>
<dbReference type="AlphaFoldDB" id="A0A3B8NB50"/>
<dbReference type="SUPFAM" id="SSF56801">
    <property type="entry name" value="Acetyl-CoA synthetase-like"/>
    <property type="match status" value="1"/>
</dbReference>
<evidence type="ECO:0000256" key="2">
    <source>
        <dbReference type="ARBA" id="ARBA00022450"/>
    </source>
</evidence>
<keyword evidence="3" id="KW-0597">Phosphoprotein</keyword>
<evidence type="ECO:0000256" key="6">
    <source>
        <dbReference type="ARBA" id="ARBA00060591"/>
    </source>
</evidence>
<evidence type="ECO:0000259" key="11">
    <source>
        <dbReference type="Pfam" id="PF00501"/>
    </source>
</evidence>
<evidence type="ECO:0000256" key="10">
    <source>
        <dbReference type="ARBA" id="ARBA00075111"/>
    </source>
</evidence>
<proteinExistence type="inferred from homology"/>
<comment type="subunit">
    <text evidence="1">Monomer.</text>
</comment>
<evidence type="ECO:0000256" key="1">
    <source>
        <dbReference type="ARBA" id="ARBA00011245"/>
    </source>
</evidence>
<protein>
    <recommendedName>
        <fullName evidence="9">Phenylacetate-coenzyme A ligase</fullName>
        <ecNumber evidence="8">6.2.1.30</ecNumber>
    </recommendedName>
    <alternativeName>
        <fullName evidence="10">Phenylacetyl-CoA ligase</fullName>
    </alternativeName>
</protein>
<evidence type="ECO:0000256" key="8">
    <source>
        <dbReference type="ARBA" id="ARBA00066629"/>
    </source>
</evidence>
<name>A0A3B8NB50_9BACT</name>
<dbReference type="EMBL" id="DLVE01000100">
    <property type="protein sequence ID" value="HAA84711.1"/>
    <property type="molecule type" value="Genomic_DNA"/>
</dbReference>
<dbReference type="InterPro" id="IPR042099">
    <property type="entry name" value="ANL_N_sf"/>
</dbReference>
<dbReference type="GO" id="GO:0047475">
    <property type="term" value="F:phenylacetate-CoA ligase activity"/>
    <property type="evidence" value="ECO:0007669"/>
    <property type="project" value="UniProtKB-EC"/>
</dbReference>
<keyword evidence="2" id="KW-0596">Phosphopantetheine</keyword>
<feature type="domain" description="AMP-dependent synthetase/ligase" evidence="11">
    <location>
        <begin position="44"/>
        <end position="277"/>
    </location>
</feature>
<keyword evidence="4 12" id="KW-0436">Ligase</keyword>
<gene>
    <name evidence="12" type="ORF">DCE01_08030</name>
</gene>
<reference evidence="12 13" key="1">
    <citation type="journal article" date="2018" name="Nat. Biotechnol.">
        <title>A standardized bacterial taxonomy based on genome phylogeny substantially revises the tree of life.</title>
        <authorList>
            <person name="Parks D.H."/>
            <person name="Chuvochina M."/>
            <person name="Waite D.W."/>
            <person name="Rinke C."/>
            <person name="Skarshewski A."/>
            <person name="Chaumeil P.A."/>
            <person name="Hugenholtz P."/>
        </authorList>
    </citation>
    <scope>NUCLEOTIDE SEQUENCE [LARGE SCALE GENOMIC DNA]</scope>
    <source>
        <strain evidence="12">UBA12529</strain>
    </source>
</reference>
<sequence length="312" mass="35192">MPQQDLKALQLEKLKKVVTLVYERVPHYRKKFEEAKVKPEDIKSLEDVVRLPFTTKEDLFVDYPYGLLAVPLEEVVRLHTSSGTTGKPKALFFTKKDIDAQAELIARNLVMTGTTRGDVLQNSMTYGLFTGALVMHYGAEKLGVLVIPAGPGNTERQIELMKTFGTTCFHMTPSYALYVASVILNKGLDPRRDLKLKRAYLGAEPYTEETRKKIEELLGIDVYNCYGLSEMGGPGVGFECVYKEGLHIWEDAFLVEIVNPETGDPVKEGEIGELVLTSLNREGMPLIRYRTRDLTFFFTEPCACGRTHRRIS</sequence>
<dbReference type="GO" id="GO:0010124">
    <property type="term" value="P:phenylacetate catabolic process"/>
    <property type="evidence" value="ECO:0007669"/>
    <property type="project" value="InterPro"/>
</dbReference>
<evidence type="ECO:0000256" key="5">
    <source>
        <dbReference type="ARBA" id="ARBA00022741"/>
    </source>
</evidence>
<evidence type="ECO:0000256" key="9">
    <source>
        <dbReference type="ARBA" id="ARBA00068695"/>
    </source>
</evidence>
<evidence type="ECO:0000313" key="12">
    <source>
        <dbReference type="EMBL" id="HAA84711.1"/>
    </source>
</evidence>
<evidence type="ECO:0000313" key="13">
    <source>
        <dbReference type="Proteomes" id="UP000257240"/>
    </source>
</evidence>
<dbReference type="InterPro" id="IPR000873">
    <property type="entry name" value="AMP-dep_synth/lig_dom"/>
</dbReference>
<dbReference type="FunFam" id="3.40.50.12780:FF:000016">
    <property type="entry name" value="Phenylacetate-coenzyme A ligase"/>
    <property type="match status" value="1"/>
</dbReference>
<dbReference type="Gene3D" id="3.40.50.12780">
    <property type="entry name" value="N-terminal domain of ligase-like"/>
    <property type="match status" value="1"/>
</dbReference>
<comment type="caution">
    <text evidence="12">The sequence shown here is derived from an EMBL/GenBank/DDBJ whole genome shotgun (WGS) entry which is preliminary data.</text>
</comment>
<dbReference type="InterPro" id="IPR020845">
    <property type="entry name" value="AMP-binding_CS"/>
</dbReference>
<dbReference type="PANTHER" id="PTHR43439">
    <property type="entry name" value="PHENYLACETATE-COENZYME A LIGASE"/>
    <property type="match status" value="1"/>
</dbReference>
<feature type="non-terminal residue" evidence="12">
    <location>
        <position position="312"/>
    </location>
</feature>
<evidence type="ECO:0000256" key="4">
    <source>
        <dbReference type="ARBA" id="ARBA00022598"/>
    </source>
</evidence>
<dbReference type="PANTHER" id="PTHR43439:SF2">
    <property type="entry name" value="ENZYME, PUTATIVE (JCVI)-RELATED"/>
    <property type="match status" value="1"/>
</dbReference>
<dbReference type="InterPro" id="IPR051414">
    <property type="entry name" value="Adenylate-forming_Reductase"/>
</dbReference>
<comment type="similarity">
    <text evidence="7">Belongs to the phenylacetyl-CoA ligase family.</text>
</comment>
<evidence type="ECO:0000256" key="7">
    <source>
        <dbReference type="ARBA" id="ARBA00061566"/>
    </source>
</evidence>
<keyword evidence="5" id="KW-0547">Nucleotide-binding</keyword>
<dbReference type="GO" id="GO:0000166">
    <property type="term" value="F:nucleotide binding"/>
    <property type="evidence" value="ECO:0007669"/>
    <property type="project" value="UniProtKB-KW"/>
</dbReference>
<dbReference type="PROSITE" id="PS00455">
    <property type="entry name" value="AMP_BINDING"/>
    <property type="match status" value="1"/>
</dbReference>